<gene>
    <name evidence="1" type="ORF">Ssi02_35640</name>
</gene>
<dbReference type="AlphaFoldDB" id="A0A919V7D0"/>
<accession>A0A919V7D0</accession>
<dbReference type="RefSeq" id="WP_204026735.1">
    <property type="nucleotide sequence ID" value="NZ_BOOW01000022.1"/>
</dbReference>
<proteinExistence type="predicted"/>
<organism evidence="1 2">
    <name type="scientific">Sinosporangium siamense</name>
    <dbReference type="NCBI Taxonomy" id="1367973"/>
    <lineage>
        <taxon>Bacteria</taxon>
        <taxon>Bacillati</taxon>
        <taxon>Actinomycetota</taxon>
        <taxon>Actinomycetes</taxon>
        <taxon>Streptosporangiales</taxon>
        <taxon>Streptosporangiaceae</taxon>
        <taxon>Sinosporangium</taxon>
    </lineage>
</organism>
<evidence type="ECO:0000313" key="2">
    <source>
        <dbReference type="Proteomes" id="UP000606172"/>
    </source>
</evidence>
<evidence type="ECO:0000313" key="1">
    <source>
        <dbReference type="EMBL" id="GII93333.1"/>
    </source>
</evidence>
<comment type="caution">
    <text evidence="1">The sequence shown here is derived from an EMBL/GenBank/DDBJ whole genome shotgun (WGS) entry which is preliminary data.</text>
</comment>
<dbReference type="Proteomes" id="UP000606172">
    <property type="component" value="Unassembled WGS sequence"/>
</dbReference>
<reference evidence="1" key="1">
    <citation type="submission" date="2021-01" db="EMBL/GenBank/DDBJ databases">
        <title>Whole genome shotgun sequence of Sinosporangium siamense NBRC 109515.</title>
        <authorList>
            <person name="Komaki H."/>
            <person name="Tamura T."/>
        </authorList>
    </citation>
    <scope>NUCLEOTIDE SEQUENCE</scope>
    <source>
        <strain evidence="1">NBRC 109515</strain>
    </source>
</reference>
<sequence>MKRYLLFDDGCHVCASTAKGVEEDSGYWLVARSLRDPHMKTLLDTHKPGWKHRPTLVEDDGTHIRVSTGLAMSARLTAGVGLRRTARIARRVARRFARETSAPAAEGRRDALRAAGVGALALLGLTFGVTPAGARAPGDPDLLQGAALKRALDAAQRDAQVKTAVGELSAAGFDGAVKQALAFTGDTGSTVVVLFFAPLNKAEAKNRAAVLSHQYGGTLEQAKTLVEYVSADLDTIKKKDSFSSEDFHVTRGAAAPAGAGEYFGCMLTCVGGQCTIPAMRCRALIFLWAVLACMVAVCGSKARSCHGICKTLW</sequence>
<name>A0A919V7D0_9ACTN</name>
<protein>
    <submittedName>
        <fullName evidence="1">Uncharacterized protein</fullName>
    </submittedName>
</protein>
<dbReference type="EMBL" id="BOOW01000022">
    <property type="protein sequence ID" value="GII93333.1"/>
    <property type="molecule type" value="Genomic_DNA"/>
</dbReference>
<keyword evidence="2" id="KW-1185">Reference proteome</keyword>